<comment type="function">
    <text evidence="6">Bidirectionally degrades single-stranded DNA into large acid-insoluble oligonucleotides, which are then degraded further into small acid-soluble oligonucleotides.</text>
</comment>
<evidence type="ECO:0000313" key="8">
    <source>
        <dbReference type="Proteomes" id="UP001232992"/>
    </source>
</evidence>
<keyword evidence="8" id="KW-1185">Reference proteome</keyword>
<evidence type="ECO:0000256" key="1">
    <source>
        <dbReference type="ARBA" id="ARBA00009998"/>
    </source>
</evidence>
<dbReference type="PIRSF" id="PIRSF006488">
    <property type="entry name" value="Exonuc_VII_S"/>
    <property type="match status" value="1"/>
</dbReference>
<dbReference type="Gene3D" id="1.10.287.1040">
    <property type="entry name" value="Exonuclease VII, small subunit"/>
    <property type="match status" value="1"/>
</dbReference>
<dbReference type="NCBIfam" id="TIGR01280">
    <property type="entry name" value="xseB"/>
    <property type="match status" value="1"/>
</dbReference>
<comment type="catalytic activity">
    <reaction evidence="6">
        <text>Exonucleolytic cleavage in either 5'- to 3'- or 3'- to 5'-direction to yield nucleoside 5'-phosphates.</text>
        <dbReference type="EC" id="3.1.11.6"/>
    </reaction>
</comment>
<dbReference type="InterPro" id="IPR037004">
    <property type="entry name" value="Exonuc_VII_ssu_sf"/>
</dbReference>
<keyword evidence="3 6" id="KW-0540">Nuclease</keyword>
<dbReference type="SUPFAM" id="SSF116842">
    <property type="entry name" value="XseB-like"/>
    <property type="match status" value="1"/>
</dbReference>
<keyword evidence="2 6" id="KW-0963">Cytoplasm</keyword>
<dbReference type="EC" id="3.1.11.6" evidence="6"/>
<keyword evidence="4 6" id="KW-0378">Hydrolase</keyword>
<reference evidence="7 8" key="1">
    <citation type="submission" date="2023-01" db="EMBL/GenBank/DDBJ databases">
        <title>Novel diversity within Roseofilum (Cyanobacteria; Desertifilaceae) from marine benthic mats with descriptions of four novel species.</title>
        <authorList>
            <person name="Wang Y."/>
            <person name="Berthold D.E."/>
            <person name="Hu J."/>
            <person name="Lefler F.W."/>
            <person name="Laughinghouse H.D. IV."/>
        </authorList>
    </citation>
    <scope>NUCLEOTIDE SEQUENCE [LARGE SCALE GENOMIC DNA]</scope>
    <source>
        <strain evidence="7 8">BLCC-M143</strain>
    </source>
</reference>
<dbReference type="Pfam" id="PF02609">
    <property type="entry name" value="Exonuc_VII_S"/>
    <property type="match status" value="1"/>
</dbReference>
<evidence type="ECO:0000256" key="4">
    <source>
        <dbReference type="ARBA" id="ARBA00022801"/>
    </source>
</evidence>
<name>A0ABT7BT16_9CYAN</name>
<evidence type="ECO:0000256" key="5">
    <source>
        <dbReference type="ARBA" id="ARBA00022839"/>
    </source>
</evidence>
<organism evidence="7 8">
    <name type="scientific">Roseofilum casamattae BLCC-M143</name>
    <dbReference type="NCBI Taxonomy" id="3022442"/>
    <lineage>
        <taxon>Bacteria</taxon>
        <taxon>Bacillati</taxon>
        <taxon>Cyanobacteriota</taxon>
        <taxon>Cyanophyceae</taxon>
        <taxon>Desertifilales</taxon>
        <taxon>Desertifilaceae</taxon>
        <taxon>Roseofilum</taxon>
        <taxon>Roseofilum casamattae</taxon>
    </lineage>
</organism>
<dbReference type="RefSeq" id="WP_283756972.1">
    <property type="nucleotide sequence ID" value="NZ_JAQOSQ010000002.1"/>
</dbReference>
<dbReference type="EMBL" id="JAQOSQ010000002">
    <property type="protein sequence ID" value="MDJ1182320.1"/>
    <property type="molecule type" value="Genomic_DNA"/>
</dbReference>
<sequence>MAKSSNRKSQSASKWNYEATVALVEDIIARMEAGNLELDEAFDQFTLAVEYLKECDSFLAQKQEQMDIAIETLTDSPEF</sequence>
<accession>A0ABT7BT16</accession>
<comment type="caution">
    <text evidence="7">The sequence shown here is derived from an EMBL/GenBank/DDBJ whole genome shotgun (WGS) entry which is preliminary data.</text>
</comment>
<evidence type="ECO:0000313" key="7">
    <source>
        <dbReference type="EMBL" id="MDJ1182320.1"/>
    </source>
</evidence>
<dbReference type="InterPro" id="IPR003761">
    <property type="entry name" value="Exonuc_VII_S"/>
</dbReference>
<gene>
    <name evidence="6 7" type="primary">xseB</name>
    <name evidence="7" type="ORF">PMH09_03860</name>
</gene>
<keyword evidence="5 6" id="KW-0269">Exonuclease</keyword>
<comment type="subcellular location">
    <subcellularLocation>
        <location evidence="6">Cytoplasm</location>
    </subcellularLocation>
</comment>
<proteinExistence type="inferred from homology"/>
<evidence type="ECO:0000256" key="6">
    <source>
        <dbReference type="HAMAP-Rule" id="MF_00337"/>
    </source>
</evidence>
<evidence type="ECO:0000256" key="3">
    <source>
        <dbReference type="ARBA" id="ARBA00022722"/>
    </source>
</evidence>
<evidence type="ECO:0000256" key="2">
    <source>
        <dbReference type="ARBA" id="ARBA00022490"/>
    </source>
</evidence>
<dbReference type="Proteomes" id="UP001232992">
    <property type="component" value="Unassembled WGS sequence"/>
</dbReference>
<dbReference type="GO" id="GO:0008855">
    <property type="term" value="F:exodeoxyribonuclease VII activity"/>
    <property type="evidence" value="ECO:0007669"/>
    <property type="project" value="UniProtKB-EC"/>
</dbReference>
<comment type="subunit">
    <text evidence="6">Heterooligomer composed of large and small subunits.</text>
</comment>
<dbReference type="HAMAP" id="MF_00337">
    <property type="entry name" value="Exonuc_7_S"/>
    <property type="match status" value="1"/>
</dbReference>
<protein>
    <recommendedName>
        <fullName evidence="6">Exodeoxyribonuclease 7 small subunit</fullName>
        <ecNumber evidence="6">3.1.11.6</ecNumber>
    </recommendedName>
    <alternativeName>
        <fullName evidence="6">Exodeoxyribonuclease VII small subunit</fullName>
        <shortName evidence="6">Exonuclease VII small subunit</shortName>
    </alternativeName>
</protein>
<comment type="similarity">
    <text evidence="1 6">Belongs to the XseB family.</text>
</comment>